<feature type="region of interest" description="Disordered" evidence="1">
    <location>
        <begin position="27"/>
        <end position="52"/>
    </location>
</feature>
<sequence length="232" mass="25294">LCPHLNSAKSRKSKTLRSISRSLILCNGKNSDDGSSPEEKYPNPFETQTNWGQEESDYCPRLQLTCASSSEDSPPDPFMITSMMQLRAAASDGCKNMKRKFFIKESSVCSRKEQPVKQDVHNGSILQTKAKCQRTRSNSASVSPYWIGEIDSPMAKKSASRYRQSHSLYSNRKSLSQQLDTSAGRASVNVRGNPSDGSSNKAELCLAGNSCSCCSVSAPSNLAVPKHASASR</sequence>
<dbReference type="GO" id="GO:0050930">
    <property type="term" value="P:induction of positive chemotaxis"/>
    <property type="evidence" value="ECO:0007669"/>
    <property type="project" value="InterPro"/>
</dbReference>
<dbReference type="PANTHER" id="PTHR48484">
    <property type="entry name" value="PRO-INTERLEUKIN-16"/>
    <property type="match status" value="1"/>
</dbReference>
<evidence type="ECO:0000313" key="3">
    <source>
        <dbReference type="Proteomes" id="UP000472272"/>
    </source>
</evidence>
<reference evidence="2 3" key="1">
    <citation type="journal article" date="2019" name="Proc. Natl. Acad. Sci. U.S.A.">
        <title>Regulatory changes in pterin and carotenoid genes underlie balanced color polymorphisms in the wall lizard.</title>
        <authorList>
            <person name="Andrade P."/>
            <person name="Pinho C."/>
            <person name="Perez I de Lanuza G."/>
            <person name="Afonso S."/>
            <person name="Brejcha J."/>
            <person name="Rubin C.J."/>
            <person name="Wallerman O."/>
            <person name="Pereira P."/>
            <person name="Sabatino S.J."/>
            <person name="Bellati A."/>
            <person name="Pellitteri-Rosa D."/>
            <person name="Bosakova Z."/>
            <person name="Bunikis I."/>
            <person name="Carretero M.A."/>
            <person name="Feiner N."/>
            <person name="Marsik P."/>
            <person name="Pauperio F."/>
            <person name="Salvi D."/>
            <person name="Soler L."/>
            <person name="While G.M."/>
            <person name="Uller T."/>
            <person name="Font E."/>
            <person name="Andersson L."/>
            <person name="Carneiro M."/>
        </authorList>
    </citation>
    <scope>NUCLEOTIDE SEQUENCE</scope>
</reference>
<reference evidence="2" key="2">
    <citation type="submission" date="2025-08" db="UniProtKB">
        <authorList>
            <consortium name="Ensembl"/>
        </authorList>
    </citation>
    <scope>IDENTIFICATION</scope>
</reference>
<feature type="compositionally biased region" description="Polar residues" evidence="1">
    <location>
        <begin position="190"/>
        <end position="199"/>
    </location>
</feature>
<evidence type="ECO:0000256" key="1">
    <source>
        <dbReference type="SAM" id="MobiDB-lite"/>
    </source>
</evidence>
<reference evidence="2" key="3">
    <citation type="submission" date="2025-09" db="UniProtKB">
        <authorList>
            <consortium name="Ensembl"/>
        </authorList>
    </citation>
    <scope>IDENTIFICATION</scope>
</reference>
<protein>
    <submittedName>
        <fullName evidence="2">Uncharacterized protein</fullName>
    </submittedName>
</protein>
<dbReference type="PANTHER" id="PTHR48484:SF2">
    <property type="entry name" value="PRO-INTERLEUKIN-16"/>
    <property type="match status" value="1"/>
</dbReference>
<dbReference type="GO" id="GO:0030595">
    <property type="term" value="P:leukocyte chemotaxis"/>
    <property type="evidence" value="ECO:0007669"/>
    <property type="project" value="TreeGrafter"/>
</dbReference>
<dbReference type="InterPro" id="IPR055287">
    <property type="entry name" value="IL-16-like"/>
</dbReference>
<dbReference type="Ensembl" id="ENSPMRT00000030160.1">
    <property type="protein sequence ID" value="ENSPMRP00000028432.1"/>
    <property type="gene ID" value="ENSPMRG00000018353.1"/>
</dbReference>
<dbReference type="GeneTree" id="ENSGT00940000156178"/>
<dbReference type="GO" id="GO:0005125">
    <property type="term" value="F:cytokine activity"/>
    <property type="evidence" value="ECO:0007669"/>
    <property type="project" value="InterPro"/>
</dbReference>
<organism evidence="2 3">
    <name type="scientific">Podarcis muralis</name>
    <name type="common">Wall lizard</name>
    <name type="synonym">Lacerta muralis</name>
    <dbReference type="NCBI Taxonomy" id="64176"/>
    <lineage>
        <taxon>Eukaryota</taxon>
        <taxon>Metazoa</taxon>
        <taxon>Chordata</taxon>
        <taxon>Craniata</taxon>
        <taxon>Vertebrata</taxon>
        <taxon>Euteleostomi</taxon>
        <taxon>Lepidosauria</taxon>
        <taxon>Squamata</taxon>
        <taxon>Bifurcata</taxon>
        <taxon>Unidentata</taxon>
        <taxon>Episquamata</taxon>
        <taxon>Laterata</taxon>
        <taxon>Lacertibaenia</taxon>
        <taxon>Lacertidae</taxon>
        <taxon>Podarcis</taxon>
    </lineage>
</organism>
<name>A0A670K0C2_PODMU</name>
<keyword evidence="3" id="KW-1185">Reference proteome</keyword>
<feature type="region of interest" description="Disordered" evidence="1">
    <location>
        <begin position="162"/>
        <end position="199"/>
    </location>
</feature>
<dbReference type="GO" id="GO:0042609">
    <property type="term" value="F:CD4 receptor binding"/>
    <property type="evidence" value="ECO:0007669"/>
    <property type="project" value="TreeGrafter"/>
</dbReference>
<proteinExistence type="predicted"/>
<evidence type="ECO:0000313" key="2">
    <source>
        <dbReference type="Ensembl" id="ENSPMRP00000028432.1"/>
    </source>
</evidence>
<dbReference type="AlphaFoldDB" id="A0A670K0C2"/>
<feature type="compositionally biased region" description="Polar residues" evidence="1">
    <location>
        <begin position="165"/>
        <end position="181"/>
    </location>
</feature>
<accession>A0A670K0C2</accession>
<dbReference type="Proteomes" id="UP000472272">
    <property type="component" value="Chromosome 14"/>
</dbReference>